<dbReference type="PANTHER" id="PTHR43033">
    <property type="entry name" value="TRNA(ILE)-LYSIDINE SYNTHASE-RELATED"/>
    <property type="match status" value="1"/>
</dbReference>
<dbReference type="NCBIfam" id="TIGR02432">
    <property type="entry name" value="lysidine_TilS_N"/>
    <property type="match status" value="1"/>
</dbReference>
<evidence type="ECO:0000256" key="6">
    <source>
        <dbReference type="HAMAP-Rule" id="MF_01161"/>
    </source>
</evidence>
<dbReference type="KEGG" id="zin:ZICARI_156"/>
<feature type="binding site" evidence="6">
    <location>
        <begin position="29"/>
        <end position="34"/>
    </location>
    <ligand>
        <name>ATP</name>
        <dbReference type="ChEBI" id="CHEBI:30616"/>
    </ligand>
</feature>
<keyword evidence="6" id="KW-0963">Cytoplasm</keyword>
<sequence length="443" mass="54729">MYYIIKNHLKKTLNINFFKKKKKVAIAYSGGIDSSVLLNIIYKLNLNKKLNIFIIYINHNINKNFFFLKKKLKKNLKKYKYLRIKIIKIKKNKDNNLEKKLRDQRYLKILNYCKKNNIKYVLLAHHKLDLIENIFLNILRGCNLFNIINIKNINILNNIKIIRPFLNLSKIYIKKYSKIYKIKFINDKTNYNIYYKRNILRNKIIPFILNYFPNFIKKLNNLKKNIFFYKKLFKILYKKNYNKNIFNENIYINKINLIKNNLEINNLIFYYLKKNNFLIYSLKWLLNFKNKIKKKNICIKNNEFYIKIYNNILFIFKKNKNIIFKKINFFFYWKGEKYINFPIFNGKLYFIKNKTGIPVLFLKNKILFLKNLKKNIYIKINKKKPIKKVKKYYKNNFFFLPSIFIKNKVIYIYNIGINIYFKKYYKNNKNLFLKIYWKFNILF</sequence>
<dbReference type="GO" id="GO:0032267">
    <property type="term" value="F:tRNA(Ile)-lysidine synthase activity"/>
    <property type="evidence" value="ECO:0007669"/>
    <property type="project" value="UniProtKB-EC"/>
</dbReference>
<organism evidence="8 9">
    <name type="scientific">Zinderia insecticola (strain CARI)</name>
    <dbReference type="NCBI Taxonomy" id="871271"/>
    <lineage>
        <taxon>Bacteria</taxon>
        <taxon>Pseudomonadati</taxon>
        <taxon>Pseudomonadota</taxon>
        <taxon>Betaproteobacteria</taxon>
        <taxon>Burkholderiales</taxon>
        <taxon>Oxalobacteraceae</taxon>
        <taxon>Candidatus Zinderia</taxon>
    </lineage>
</organism>
<dbReference type="AlphaFoldDB" id="E0TIY6"/>
<gene>
    <name evidence="6 8" type="primary">tilS</name>
    <name evidence="8" type="ordered locus">ZICARI_156</name>
</gene>
<feature type="domain" description="tRNA(Ile)-lysidine/2-thiocytidine synthase N-terminal" evidence="7">
    <location>
        <begin position="23"/>
        <end position="202"/>
    </location>
</feature>
<keyword evidence="2 6" id="KW-0819">tRNA processing</keyword>
<dbReference type="EMBL" id="CP002161">
    <property type="protein sequence ID" value="ADM89763.1"/>
    <property type="molecule type" value="Genomic_DNA"/>
</dbReference>
<dbReference type="InterPro" id="IPR014729">
    <property type="entry name" value="Rossmann-like_a/b/a_fold"/>
</dbReference>
<keyword evidence="4 6" id="KW-0067">ATP-binding</keyword>
<dbReference type="HAMAP" id="MF_01161">
    <property type="entry name" value="tRNA_Ile_lys_synt"/>
    <property type="match status" value="1"/>
</dbReference>
<proteinExistence type="inferred from homology"/>
<dbReference type="InterPro" id="IPR011063">
    <property type="entry name" value="TilS/TtcA_N"/>
</dbReference>
<dbReference type="GO" id="GO:0005737">
    <property type="term" value="C:cytoplasm"/>
    <property type="evidence" value="ECO:0007669"/>
    <property type="project" value="UniProtKB-SubCell"/>
</dbReference>
<keyword evidence="3 6" id="KW-0547">Nucleotide-binding</keyword>
<dbReference type="STRING" id="871271.ZICARI_156"/>
<dbReference type="HOGENOM" id="CLU_018869_2_0_4"/>
<evidence type="ECO:0000256" key="5">
    <source>
        <dbReference type="ARBA" id="ARBA00048539"/>
    </source>
</evidence>
<evidence type="ECO:0000259" key="7">
    <source>
        <dbReference type="Pfam" id="PF01171"/>
    </source>
</evidence>
<keyword evidence="1 6" id="KW-0436">Ligase</keyword>
<evidence type="ECO:0000256" key="2">
    <source>
        <dbReference type="ARBA" id="ARBA00022694"/>
    </source>
</evidence>
<dbReference type="PANTHER" id="PTHR43033:SF1">
    <property type="entry name" value="TRNA(ILE)-LYSIDINE SYNTHASE-RELATED"/>
    <property type="match status" value="1"/>
</dbReference>
<comment type="domain">
    <text evidence="6">The N-terminal region contains the highly conserved SGGXDS motif, predicted to be a P-loop motif involved in ATP binding.</text>
</comment>
<keyword evidence="9" id="KW-1185">Reference proteome</keyword>
<comment type="similarity">
    <text evidence="6">Belongs to the tRNA(Ile)-lysidine synthase family.</text>
</comment>
<reference evidence="8 9" key="1">
    <citation type="journal article" date="2010" name="Genome Biol. Evol.">
        <title>Functional convergence in reduced genomes of bacterial symbionts spanning 200 My of evolution.</title>
        <authorList>
            <person name="McCutcheon J.P."/>
            <person name="Moran N.A."/>
        </authorList>
    </citation>
    <scope>NUCLEOTIDE SEQUENCE [LARGE SCALE GENOMIC DNA]</scope>
    <source>
        <strain evidence="8 9">CARI</strain>
    </source>
</reference>
<dbReference type="SUPFAM" id="SSF52402">
    <property type="entry name" value="Adenine nucleotide alpha hydrolases-like"/>
    <property type="match status" value="1"/>
</dbReference>
<dbReference type="Gene3D" id="3.40.50.620">
    <property type="entry name" value="HUPs"/>
    <property type="match status" value="1"/>
</dbReference>
<evidence type="ECO:0000313" key="9">
    <source>
        <dbReference type="Proteomes" id="UP000001303"/>
    </source>
</evidence>
<dbReference type="EC" id="6.3.4.19" evidence="6"/>
<comment type="subcellular location">
    <subcellularLocation>
        <location evidence="6">Cytoplasm</location>
    </subcellularLocation>
</comment>
<dbReference type="Pfam" id="PF01171">
    <property type="entry name" value="ATP_bind_3"/>
    <property type="match status" value="1"/>
</dbReference>
<evidence type="ECO:0000313" key="8">
    <source>
        <dbReference type="EMBL" id="ADM89763.1"/>
    </source>
</evidence>
<comment type="catalytic activity">
    <reaction evidence="5 6">
        <text>cytidine(34) in tRNA(Ile2) + L-lysine + ATP = lysidine(34) in tRNA(Ile2) + AMP + diphosphate + H(+)</text>
        <dbReference type="Rhea" id="RHEA:43744"/>
        <dbReference type="Rhea" id="RHEA-COMP:10625"/>
        <dbReference type="Rhea" id="RHEA-COMP:10670"/>
        <dbReference type="ChEBI" id="CHEBI:15378"/>
        <dbReference type="ChEBI" id="CHEBI:30616"/>
        <dbReference type="ChEBI" id="CHEBI:32551"/>
        <dbReference type="ChEBI" id="CHEBI:33019"/>
        <dbReference type="ChEBI" id="CHEBI:82748"/>
        <dbReference type="ChEBI" id="CHEBI:83665"/>
        <dbReference type="ChEBI" id="CHEBI:456215"/>
        <dbReference type="EC" id="6.3.4.19"/>
    </reaction>
</comment>
<accession>E0TIY6</accession>
<protein>
    <recommendedName>
        <fullName evidence="6">tRNA(Ile)-lysidine synthase</fullName>
        <ecNumber evidence="6">6.3.4.19</ecNumber>
    </recommendedName>
    <alternativeName>
        <fullName evidence="6">tRNA(Ile)-2-lysyl-cytidine synthase</fullName>
    </alternativeName>
    <alternativeName>
        <fullName evidence="6">tRNA(Ile)-lysidine synthetase</fullName>
    </alternativeName>
</protein>
<dbReference type="GO" id="GO:0006400">
    <property type="term" value="P:tRNA modification"/>
    <property type="evidence" value="ECO:0007669"/>
    <property type="project" value="UniProtKB-UniRule"/>
</dbReference>
<evidence type="ECO:0000256" key="3">
    <source>
        <dbReference type="ARBA" id="ARBA00022741"/>
    </source>
</evidence>
<name>E0TIY6_ZINIC</name>
<dbReference type="InterPro" id="IPR012795">
    <property type="entry name" value="tRNA_Ile_lys_synt_N"/>
</dbReference>
<dbReference type="InterPro" id="IPR012094">
    <property type="entry name" value="tRNA_Ile_lys_synt"/>
</dbReference>
<evidence type="ECO:0000256" key="1">
    <source>
        <dbReference type="ARBA" id="ARBA00022598"/>
    </source>
</evidence>
<reference key="2">
    <citation type="submission" date="2010-08" db="EMBL/GenBank/DDBJ databases">
        <title>Functional convergence in reduced genomes of bacterial symbionts spanning 200 million years of evolution.</title>
        <authorList>
            <person name="McCutcheon J.P."/>
            <person name="Moran N.A."/>
        </authorList>
    </citation>
    <scope>NUCLEOTIDE SEQUENCE</scope>
    <source>
        <strain>CARI</strain>
    </source>
</reference>
<evidence type="ECO:0000256" key="4">
    <source>
        <dbReference type="ARBA" id="ARBA00022840"/>
    </source>
</evidence>
<dbReference type="GO" id="GO:0005524">
    <property type="term" value="F:ATP binding"/>
    <property type="evidence" value="ECO:0007669"/>
    <property type="project" value="UniProtKB-UniRule"/>
</dbReference>
<dbReference type="Proteomes" id="UP000001303">
    <property type="component" value="Chromosome"/>
</dbReference>
<comment type="function">
    <text evidence="6">Ligates lysine onto the cytidine present at position 34 of the AUA codon-specific tRNA(Ile) that contains the anticodon CAU, in an ATP-dependent manner. Cytidine is converted to lysidine, thus changing the amino acid specificity of the tRNA from methionine to isoleucine.</text>
</comment>